<dbReference type="KEGG" id="clec:106672243"/>
<dbReference type="PANTHER" id="PTHR31859:SF9">
    <property type="entry name" value="TETRATRICOPEPTIDE REPEAT PROTEIN 39B"/>
    <property type="match status" value="1"/>
</dbReference>
<proteinExistence type="predicted"/>
<dbReference type="Pfam" id="PF10300">
    <property type="entry name" value="Iml2-TPR_39"/>
    <property type="match status" value="1"/>
</dbReference>
<dbReference type="SUPFAM" id="SSF81901">
    <property type="entry name" value="HCP-like"/>
    <property type="match status" value="1"/>
</dbReference>
<dbReference type="PANTHER" id="PTHR31859">
    <property type="entry name" value="TETRATRICOPEPTIDE REPEAT PROTEIN 39 FAMILY MEMBER"/>
    <property type="match status" value="1"/>
</dbReference>
<protein>
    <recommendedName>
        <fullName evidence="3">Tetratricopeptide repeat protein 39B</fullName>
    </recommendedName>
</protein>
<accession>A0A8I6S8W9</accession>
<dbReference type="Gene3D" id="1.25.40.10">
    <property type="entry name" value="Tetratricopeptide repeat domain"/>
    <property type="match status" value="1"/>
</dbReference>
<evidence type="ECO:0000313" key="1">
    <source>
        <dbReference type="EnsemblMetazoa" id="XP_014259009.1"/>
    </source>
</evidence>
<evidence type="ECO:0000313" key="2">
    <source>
        <dbReference type="Proteomes" id="UP000494040"/>
    </source>
</evidence>
<keyword evidence="2" id="KW-1185">Reference proteome</keyword>
<reference evidence="1" key="1">
    <citation type="submission" date="2022-01" db="UniProtKB">
        <authorList>
            <consortium name="EnsemblMetazoa"/>
        </authorList>
    </citation>
    <scope>IDENTIFICATION</scope>
</reference>
<name>A0A8I6S8W9_CIMLE</name>
<dbReference type="InterPro" id="IPR019412">
    <property type="entry name" value="IML2/TPR_39"/>
</dbReference>
<dbReference type="EnsemblMetazoa" id="XM_014403523.1">
    <property type="protein sequence ID" value="XP_014259009.1"/>
    <property type="gene ID" value="LOC106672243"/>
</dbReference>
<dbReference type="RefSeq" id="XP_014259009.1">
    <property type="nucleotide sequence ID" value="XM_014403523.1"/>
</dbReference>
<dbReference type="AlphaFoldDB" id="A0A8I6S8W9"/>
<dbReference type="OMA" id="ELMWAHC"/>
<dbReference type="InterPro" id="IPR011990">
    <property type="entry name" value="TPR-like_helical_dom_sf"/>
</dbReference>
<dbReference type="SUPFAM" id="SSF48452">
    <property type="entry name" value="TPR-like"/>
    <property type="match status" value="1"/>
</dbReference>
<dbReference type="OrthoDB" id="43460at2759"/>
<organism evidence="1 2">
    <name type="scientific">Cimex lectularius</name>
    <name type="common">Bed bug</name>
    <name type="synonym">Acanthia lectularia</name>
    <dbReference type="NCBI Taxonomy" id="79782"/>
    <lineage>
        <taxon>Eukaryota</taxon>
        <taxon>Metazoa</taxon>
        <taxon>Ecdysozoa</taxon>
        <taxon>Arthropoda</taxon>
        <taxon>Hexapoda</taxon>
        <taxon>Insecta</taxon>
        <taxon>Pterygota</taxon>
        <taxon>Neoptera</taxon>
        <taxon>Paraneoptera</taxon>
        <taxon>Hemiptera</taxon>
        <taxon>Heteroptera</taxon>
        <taxon>Panheteroptera</taxon>
        <taxon>Cimicomorpha</taxon>
        <taxon>Cimicidae</taxon>
        <taxon>Cimex</taxon>
    </lineage>
</organism>
<evidence type="ECO:0008006" key="3">
    <source>
        <dbReference type="Google" id="ProtNLM"/>
    </source>
</evidence>
<sequence>MEDSDEEIFEDAYEITPRNDNVLDLDTTLLECKLAVDLFFNNKFDDAKNVLAPWVGKSMYHTIGNAVFQFLEAMLTFDQQLIEKASEALKCSINLCNYYRKKHSFSESLGKIVKKSKYDHLSPEEIHAELCYAESLLLKSMLAFIEDETLVSFIKAGFKIRTCFNSYKECSNIMKSRDWSNEKHLVHFQSGVHVGIGSFNLMISLLPTRIIKLLEFIGFSGSKEVGINELTAGYRLTEGIRQVLSIMTLLTYNLIAVYVLSHNDGDLDLCEEILQQQLKLYPDGAWFLYFKGRLEFMKGNLEEANNWYIKSWKSQTVWPQFHHLCFWELMWTNIIVQNWKEATFYASSLLKESRWSRTIYGYQRVSTLLMMEKNTPEEEKEISTLILNIPQWRQRFAGKSLPMEKFCARKCDRYIAQKNFLVLPAIELLYVWNYFKILGKKWELCQNVYKLVLKSLSEFENGKYSGTEFEYDNKCLLLLLKGVCLFQMKSPLQAEQCLKTLIGYEKKIKQDLYLVPFALVELAIIYNSIGSLQKAISVLEDVKRNYTGYSLESRLHFRIHTALLDFNSKK</sequence>
<dbReference type="Proteomes" id="UP000494040">
    <property type="component" value="Unassembled WGS sequence"/>
</dbReference>
<dbReference type="GeneID" id="106672243"/>